<dbReference type="SUPFAM" id="SSF53335">
    <property type="entry name" value="S-adenosyl-L-methionine-dependent methyltransferases"/>
    <property type="match status" value="1"/>
</dbReference>
<dbReference type="Proteomes" id="UP000318437">
    <property type="component" value="Unassembled WGS sequence"/>
</dbReference>
<dbReference type="InterPro" id="IPR013216">
    <property type="entry name" value="Methyltransf_11"/>
</dbReference>
<dbReference type="GO" id="GO:0032259">
    <property type="term" value="P:methylation"/>
    <property type="evidence" value="ECO:0007669"/>
    <property type="project" value="UniProtKB-KW"/>
</dbReference>
<dbReference type="Gene3D" id="3.40.50.150">
    <property type="entry name" value="Vaccinia Virus protein VP39"/>
    <property type="match status" value="1"/>
</dbReference>
<dbReference type="Pfam" id="PF08241">
    <property type="entry name" value="Methyltransf_11"/>
    <property type="match status" value="1"/>
</dbReference>
<evidence type="ECO:0000313" key="2">
    <source>
        <dbReference type="EMBL" id="TWU28175.1"/>
    </source>
</evidence>
<reference evidence="2 3" key="1">
    <citation type="submission" date="2019-02" db="EMBL/GenBank/DDBJ databases">
        <title>Deep-cultivation of Planctomycetes and their phenomic and genomic characterization uncovers novel biology.</title>
        <authorList>
            <person name="Wiegand S."/>
            <person name="Jogler M."/>
            <person name="Boedeker C."/>
            <person name="Pinto D."/>
            <person name="Vollmers J."/>
            <person name="Rivas-Marin E."/>
            <person name="Kohn T."/>
            <person name="Peeters S.H."/>
            <person name="Heuer A."/>
            <person name="Rast P."/>
            <person name="Oberbeckmann S."/>
            <person name="Bunk B."/>
            <person name="Jeske O."/>
            <person name="Meyerdierks A."/>
            <person name="Storesund J.E."/>
            <person name="Kallscheuer N."/>
            <person name="Luecker S."/>
            <person name="Lage O.M."/>
            <person name="Pohl T."/>
            <person name="Merkel B.J."/>
            <person name="Hornburger P."/>
            <person name="Mueller R.-W."/>
            <person name="Bruemmer F."/>
            <person name="Labrenz M."/>
            <person name="Spormann A.M."/>
            <person name="Op Den Camp H."/>
            <person name="Overmann J."/>
            <person name="Amann R."/>
            <person name="Jetten M.S.M."/>
            <person name="Mascher T."/>
            <person name="Medema M.H."/>
            <person name="Devos D.P."/>
            <person name="Kaster A.-K."/>
            <person name="Ovreas L."/>
            <person name="Rohde M."/>
            <person name="Galperin M.Y."/>
            <person name="Jogler C."/>
        </authorList>
    </citation>
    <scope>NUCLEOTIDE SEQUENCE [LARGE SCALE GENOMIC DNA]</scope>
    <source>
        <strain evidence="2 3">Pla144</strain>
    </source>
</reference>
<keyword evidence="2" id="KW-0808">Transferase</keyword>
<gene>
    <name evidence="2" type="ORF">Pla144_14620</name>
</gene>
<dbReference type="PANTHER" id="PTHR43861">
    <property type="entry name" value="TRANS-ACONITATE 2-METHYLTRANSFERASE-RELATED"/>
    <property type="match status" value="1"/>
</dbReference>
<evidence type="ECO:0000313" key="3">
    <source>
        <dbReference type="Proteomes" id="UP000318437"/>
    </source>
</evidence>
<keyword evidence="2" id="KW-0830">Ubiquinone</keyword>
<proteinExistence type="predicted"/>
<keyword evidence="3" id="KW-1185">Reference proteome</keyword>
<dbReference type="RefSeq" id="WP_146449366.1">
    <property type="nucleotide sequence ID" value="NZ_SJPS01000002.1"/>
</dbReference>
<dbReference type="EMBL" id="SJPS01000002">
    <property type="protein sequence ID" value="TWU28175.1"/>
    <property type="molecule type" value="Genomic_DNA"/>
</dbReference>
<evidence type="ECO:0000259" key="1">
    <source>
        <dbReference type="Pfam" id="PF08241"/>
    </source>
</evidence>
<dbReference type="CDD" id="cd02440">
    <property type="entry name" value="AdoMet_MTases"/>
    <property type="match status" value="1"/>
</dbReference>
<name>A0A5C6CWD5_9BACT</name>
<dbReference type="OrthoDB" id="9804312at2"/>
<comment type="caution">
    <text evidence="2">The sequence shown here is derived from an EMBL/GenBank/DDBJ whole genome shotgun (WGS) entry which is preliminary data.</text>
</comment>
<feature type="domain" description="Methyltransferase type 11" evidence="1">
    <location>
        <begin position="63"/>
        <end position="155"/>
    </location>
</feature>
<dbReference type="AlphaFoldDB" id="A0A5C6CWD5"/>
<dbReference type="InterPro" id="IPR029063">
    <property type="entry name" value="SAM-dependent_MTases_sf"/>
</dbReference>
<protein>
    <submittedName>
        <fullName evidence="2">Bifunctional 3-demethylubiquinone-9 3-methyltransferase/ 2-octaprenyl-6-hydroxy phenol methylase</fullName>
    </submittedName>
</protein>
<accession>A0A5C6CWD5</accession>
<keyword evidence="2" id="KW-0489">Methyltransferase</keyword>
<dbReference type="GO" id="GO:0008168">
    <property type="term" value="F:methyltransferase activity"/>
    <property type="evidence" value="ECO:0007669"/>
    <property type="project" value="UniProtKB-KW"/>
</dbReference>
<sequence>MQIHAAKNMTEALETSYEQTLATMIKLTDGDQRLSNYIRVHAGRHLHTLETLCKRGALQGKVLDLGAAPFFLSECLTRMGVDTTAADYDPTQWKFRDQLSCPIVSLDCDGKRFDLPDSEFDVIIMTEVFEHLRQDLIFTAQEILRVLRPGGILYLTTPNLFSLRKLSKIARKGYINNLHAEYRNLKELGYMGHVREYTPREIEMFFEACGYSSIDVWTANVYSKSSGFAWRVVTAGLPRMRETICGVMSKPLKPTLAVKYAEEHFSPAKAA</sequence>
<organism evidence="2 3">
    <name type="scientific">Bythopirellula polymerisocia</name>
    <dbReference type="NCBI Taxonomy" id="2528003"/>
    <lineage>
        <taxon>Bacteria</taxon>
        <taxon>Pseudomonadati</taxon>
        <taxon>Planctomycetota</taxon>
        <taxon>Planctomycetia</taxon>
        <taxon>Pirellulales</taxon>
        <taxon>Lacipirellulaceae</taxon>
        <taxon>Bythopirellula</taxon>
    </lineage>
</organism>